<organism evidence="1 2">
    <name type="scientific">Tanacetum coccineum</name>
    <dbReference type="NCBI Taxonomy" id="301880"/>
    <lineage>
        <taxon>Eukaryota</taxon>
        <taxon>Viridiplantae</taxon>
        <taxon>Streptophyta</taxon>
        <taxon>Embryophyta</taxon>
        <taxon>Tracheophyta</taxon>
        <taxon>Spermatophyta</taxon>
        <taxon>Magnoliopsida</taxon>
        <taxon>eudicotyledons</taxon>
        <taxon>Gunneridae</taxon>
        <taxon>Pentapetalae</taxon>
        <taxon>asterids</taxon>
        <taxon>campanulids</taxon>
        <taxon>Asterales</taxon>
        <taxon>Asteraceae</taxon>
        <taxon>Asteroideae</taxon>
        <taxon>Anthemideae</taxon>
        <taxon>Anthemidinae</taxon>
        <taxon>Tanacetum</taxon>
    </lineage>
</organism>
<protein>
    <submittedName>
        <fullName evidence="1">Uncharacterized protein</fullName>
    </submittedName>
</protein>
<dbReference type="EMBL" id="BQNB010021163">
    <property type="protein sequence ID" value="GJU03530.1"/>
    <property type="molecule type" value="Genomic_DNA"/>
</dbReference>
<reference evidence="1" key="2">
    <citation type="submission" date="2022-01" db="EMBL/GenBank/DDBJ databases">
        <authorList>
            <person name="Yamashiro T."/>
            <person name="Shiraishi A."/>
            <person name="Satake H."/>
            <person name="Nakayama K."/>
        </authorList>
    </citation>
    <scope>NUCLEOTIDE SEQUENCE</scope>
</reference>
<dbReference type="Proteomes" id="UP001151760">
    <property type="component" value="Unassembled WGS sequence"/>
</dbReference>
<name>A0ABQ5IUW5_9ASTR</name>
<evidence type="ECO:0000313" key="2">
    <source>
        <dbReference type="Proteomes" id="UP001151760"/>
    </source>
</evidence>
<gene>
    <name evidence="1" type="ORF">Tco_1113868</name>
</gene>
<sequence length="57" mass="6701">EISVLKEMKLEEDGYKFRSCYADEEELDRKEMMKQGLKNDILDDPLDECLDPSECLV</sequence>
<comment type="caution">
    <text evidence="1">The sequence shown here is derived from an EMBL/GenBank/DDBJ whole genome shotgun (WGS) entry which is preliminary data.</text>
</comment>
<accession>A0ABQ5IUW5</accession>
<keyword evidence="2" id="KW-1185">Reference proteome</keyword>
<evidence type="ECO:0000313" key="1">
    <source>
        <dbReference type="EMBL" id="GJU03530.1"/>
    </source>
</evidence>
<proteinExistence type="predicted"/>
<feature type="non-terminal residue" evidence="1">
    <location>
        <position position="1"/>
    </location>
</feature>
<reference evidence="1" key="1">
    <citation type="journal article" date="2022" name="Int. J. Mol. Sci.">
        <title>Draft Genome of Tanacetum Coccineum: Genomic Comparison of Closely Related Tanacetum-Family Plants.</title>
        <authorList>
            <person name="Yamashiro T."/>
            <person name="Shiraishi A."/>
            <person name="Nakayama K."/>
            <person name="Satake H."/>
        </authorList>
    </citation>
    <scope>NUCLEOTIDE SEQUENCE</scope>
</reference>